<reference evidence="1 2" key="1">
    <citation type="submission" date="2019-01" db="EMBL/GenBank/DDBJ databases">
        <title>Chengkuizengella sp. nov., isolated from deep-sea sediment of East Pacific Ocean.</title>
        <authorList>
            <person name="Yang J."/>
            <person name="Lai Q."/>
            <person name="Shao Z."/>
        </authorList>
    </citation>
    <scope>NUCLEOTIDE SEQUENCE [LARGE SCALE GENOMIC DNA]</scope>
    <source>
        <strain evidence="1 2">YPA3-1-1</strain>
    </source>
</reference>
<dbReference type="OrthoDB" id="9797779at2"/>
<name>A0A6N9PYP5_9BACL</name>
<proteinExistence type="predicted"/>
<dbReference type="InterPro" id="IPR007553">
    <property type="entry name" value="2-thiour_desulf"/>
</dbReference>
<dbReference type="EMBL" id="SIJB01000007">
    <property type="protein sequence ID" value="NBI28006.1"/>
    <property type="molecule type" value="Genomic_DNA"/>
</dbReference>
<gene>
    <name evidence="1" type="ORF">ERL59_03405</name>
</gene>
<organism evidence="1 2">
    <name type="scientific">Chengkuizengella marina</name>
    <dbReference type="NCBI Taxonomy" id="2507566"/>
    <lineage>
        <taxon>Bacteria</taxon>
        <taxon>Bacillati</taxon>
        <taxon>Bacillota</taxon>
        <taxon>Bacilli</taxon>
        <taxon>Bacillales</taxon>
        <taxon>Paenibacillaceae</taxon>
        <taxon>Chengkuizengella</taxon>
    </lineage>
</organism>
<dbReference type="PANTHER" id="PTHR30087:SF1">
    <property type="entry name" value="HYPOTHETICAL CYTOSOLIC PROTEIN"/>
    <property type="match status" value="1"/>
</dbReference>
<dbReference type="Pfam" id="PF04463">
    <property type="entry name" value="2-thiour_desulf"/>
    <property type="match status" value="1"/>
</dbReference>
<dbReference type="PANTHER" id="PTHR30087">
    <property type="entry name" value="INNER MEMBRANE PROTEIN"/>
    <property type="match status" value="1"/>
</dbReference>
<comment type="caution">
    <text evidence="1">The sequence shown here is derived from an EMBL/GenBank/DDBJ whole genome shotgun (WGS) entry which is preliminary data.</text>
</comment>
<dbReference type="Proteomes" id="UP000448943">
    <property type="component" value="Unassembled WGS sequence"/>
</dbReference>
<dbReference type="RefSeq" id="WP_160644507.1">
    <property type="nucleotide sequence ID" value="NZ_SIJB01000007.1"/>
</dbReference>
<sequence length="157" mass="16807">MILVSACLAGENCRYNATHKLDSSIQSLVEEGKATLVCPELLGGLSTPREPAEIVGGNGNDVINGKAQVIDKTGKNITDLYVEGAKKTLEMAQSVNAEYVILKEDSPSCGSCYIYNGDFSGRKVSGLGVTTALLTKHGFKVISEVIYNKHINNKQNN</sequence>
<accession>A0A6N9PYP5</accession>
<evidence type="ECO:0000313" key="2">
    <source>
        <dbReference type="Proteomes" id="UP000448943"/>
    </source>
</evidence>
<protein>
    <submittedName>
        <fullName evidence="1">DUF523 domain-containing protein</fullName>
    </submittedName>
</protein>
<dbReference type="AlphaFoldDB" id="A0A6N9PYP5"/>
<evidence type="ECO:0000313" key="1">
    <source>
        <dbReference type="EMBL" id="NBI28006.1"/>
    </source>
</evidence>
<keyword evidence="2" id="KW-1185">Reference proteome</keyword>